<comment type="caution">
    <text evidence="2">The sequence shown here is derived from an EMBL/GenBank/DDBJ whole genome shotgun (WGS) entry which is preliminary data.</text>
</comment>
<name>C8PEP0_9BACT</name>
<feature type="compositionally biased region" description="Basic and acidic residues" evidence="1">
    <location>
        <begin position="21"/>
        <end position="31"/>
    </location>
</feature>
<dbReference type="AlphaFoldDB" id="C8PEP0"/>
<sequence length="42" mass="4988">MSAARSWFSRTKFTQARKRMGAHERLKFEPFKKRKRATSTNG</sequence>
<proteinExistence type="predicted"/>
<evidence type="ECO:0000313" key="3">
    <source>
        <dbReference type="Proteomes" id="UP000005709"/>
    </source>
</evidence>
<gene>
    <name evidence="2" type="ORF">CAMGR0001_2529</name>
</gene>
<feature type="compositionally biased region" description="Basic residues" evidence="1">
    <location>
        <begin position="32"/>
        <end position="42"/>
    </location>
</feature>
<reference evidence="2 3" key="1">
    <citation type="submission" date="2009-07" db="EMBL/GenBank/DDBJ databases">
        <authorList>
            <person name="Madupu R."/>
            <person name="Sebastian Y."/>
            <person name="Durkin A.S."/>
            <person name="Torralba M."/>
            <person name="Methe B."/>
            <person name="Sutton G.G."/>
            <person name="Strausberg R.L."/>
            <person name="Nelson K.E."/>
        </authorList>
    </citation>
    <scope>NUCLEOTIDE SEQUENCE [LARGE SCALE GENOMIC DNA]</scope>
    <source>
        <strain evidence="2 3">RM3268</strain>
    </source>
</reference>
<dbReference type="EMBL" id="ACYG01000009">
    <property type="protein sequence ID" value="EEV18518.1"/>
    <property type="molecule type" value="Genomic_DNA"/>
</dbReference>
<evidence type="ECO:0000256" key="1">
    <source>
        <dbReference type="SAM" id="MobiDB-lite"/>
    </source>
</evidence>
<feature type="region of interest" description="Disordered" evidence="1">
    <location>
        <begin position="1"/>
        <end position="42"/>
    </location>
</feature>
<accession>C8PEP0</accession>
<evidence type="ECO:0000313" key="2">
    <source>
        <dbReference type="EMBL" id="EEV18518.1"/>
    </source>
</evidence>
<dbReference type="Proteomes" id="UP000005709">
    <property type="component" value="Unassembled WGS sequence"/>
</dbReference>
<organism evidence="2 3">
    <name type="scientific">Campylobacter gracilis RM3268</name>
    <dbReference type="NCBI Taxonomy" id="553220"/>
    <lineage>
        <taxon>Bacteria</taxon>
        <taxon>Pseudomonadati</taxon>
        <taxon>Campylobacterota</taxon>
        <taxon>Epsilonproteobacteria</taxon>
        <taxon>Campylobacterales</taxon>
        <taxon>Campylobacteraceae</taxon>
        <taxon>Campylobacter</taxon>
    </lineage>
</organism>
<protein>
    <submittedName>
        <fullName evidence="2">Uncharacterized protein</fullName>
    </submittedName>
</protein>
<keyword evidence="3" id="KW-1185">Reference proteome</keyword>